<evidence type="ECO:0000313" key="2">
    <source>
        <dbReference type="Proteomes" id="UP001211065"/>
    </source>
</evidence>
<dbReference type="AlphaFoldDB" id="A0AAD5TWV1"/>
<reference evidence="1" key="1">
    <citation type="submission" date="2020-05" db="EMBL/GenBank/DDBJ databases">
        <title>Phylogenomic resolution of chytrid fungi.</title>
        <authorList>
            <person name="Stajich J.E."/>
            <person name="Amses K."/>
            <person name="Simmons R."/>
            <person name="Seto K."/>
            <person name="Myers J."/>
            <person name="Bonds A."/>
            <person name="Quandt C.A."/>
            <person name="Barry K."/>
            <person name="Liu P."/>
            <person name="Grigoriev I."/>
            <person name="Longcore J.E."/>
            <person name="James T.Y."/>
        </authorList>
    </citation>
    <scope>NUCLEOTIDE SEQUENCE</scope>
    <source>
        <strain evidence="1">JEL0476</strain>
    </source>
</reference>
<comment type="caution">
    <text evidence="1">The sequence shown here is derived from an EMBL/GenBank/DDBJ whole genome shotgun (WGS) entry which is preliminary data.</text>
</comment>
<proteinExistence type="predicted"/>
<sequence length="155" mass="17922">MEINEETKPGYWSQVFNLNNKAFKRKRGVSNELSLTGMIRTDLVGISVNIDPPPTKGRRIDALDTEVYLERNTVGLIKENFVVIDPNKRDLLYCLGSNNHKLRYTQPQREMETGKKKYRKIREDATLNQRCKVDSFFGGGDRPFPFLRSNNNIPD</sequence>
<organism evidence="1 2">
    <name type="scientific">Clydaea vesicula</name>
    <dbReference type="NCBI Taxonomy" id="447962"/>
    <lineage>
        <taxon>Eukaryota</taxon>
        <taxon>Fungi</taxon>
        <taxon>Fungi incertae sedis</taxon>
        <taxon>Chytridiomycota</taxon>
        <taxon>Chytridiomycota incertae sedis</taxon>
        <taxon>Chytridiomycetes</taxon>
        <taxon>Lobulomycetales</taxon>
        <taxon>Lobulomycetaceae</taxon>
        <taxon>Clydaea</taxon>
    </lineage>
</organism>
<dbReference type="EMBL" id="JADGJW010000763">
    <property type="protein sequence ID" value="KAJ3212805.1"/>
    <property type="molecule type" value="Genomic_DNA"/>
</dbReference>
<protein>
    <submittedName>
        <fullName evidence="1">Uncharacterized protein</fullName>
    </submittedName>
</protein>
<evidence type="ECO:0000313" key="1">
    <source>
        <dbReference type="EMBL" id="KAJ3212805.1"/>
    </source>
</evidence>
<name>A0AAD5TWV1_9FUNG</name>
<dbReference type="Proteomes" id="UP001211065">
    <property type="component" value="Unassembled WGS sequence"/>
</dbReference>
<gene>
    <name evidence="1" type="ORF">HK099_007664</name>
</gene>
<accession>A0AAD5TWV1</accession>
<keyword evidence="2" id="KW-1185">Reference proteome</keyword>